<reference evidence="7" key="2">
    <citation type="submission" date="2021-04" db="EMBL/GenBank/DDBJ databases">
        <authorList>
            <person name="Gilroy R."/>
        </authorList>
    </citation>
    <scope>NUCLEOTIDE SEQUENCE</scope>
    <source>
        <strain evidence="7">2189</strain>
    </source>
</reference>
<protein>
    <recommendedName>
        <fullName evidence="6">Ribosomal RNA large subunit methyltransferase H</fullName>
        <ecNumber evidence="6">2.1.1.177</ecNumber>
    </recommendedName>
    <alternativeName>
        <fullName evidence="6">23S rRNA (pseudouridine1915-N3)-methyltransferase</fullName>
    </alternativeName>
    <alternativeName>
        <fullName evidence="6">23S rRNA m3Psi1915 methyltransferase</fullName>
    </alternativeName>
    <alternativeName>
        <fullName evidence="6">rRNA (pseudouridine-N3-)-methyltransferase RlmH</fullName>
    </alternativeName>
</protein>
<dbReference type="InterPro" id="IPR029026">
    <property type="entry name" value="tRNA_m1G_MTases_N"/>
</dbReference>
<name>A0A9D1W1B8_9FIRM</name>
<evidence type="ECO:0000256" key="1">
    <source>
        <dbReference type="ARBA" id="ARBA00022552"/>
    </source>
</evidence>
<comment type="caution">
    <text evidence="7">The sequence shown here is derived from an EMBL/GenBank/DDBJ whole genome shotgun (WGS) entry which is preliminary data.</text>
</comment>
<keyword evidence="6" id="KW-0963">Cytoplasm</keyword>
<comment type="function">
    <text evidence="6">Specifically methylates the pseudouridine at position 1915 (m3Psi1915) in 23S rRNA.</text>
</comment>
<dbReference type="Gene3D" id="3.40.1280.10">
    <property type="match status" value="1"/>
</dbReference>
<dbReference type="CDD" id="cd18081">
    <property type="entry name" value="RlmH-like"/>
    <property type="match status" value="1"/>
</dbReference>
<feature type="binding site" evidence="6">
    <location>
        <begin position="113"/>
        <end position="118"/>
    </location>
    <ligand>
        <name>S-adenosyl-L-methionine</name>
        <dbReference type="ChEBI" id="CHEBI:59789"/>
    </ligand>
</feature>
<dbReference type="SUPFAM" id="SSF75217">
    <property type="entry name" value="alpha/beta knot"/>
    <property type="match status" value="1"/>
</dbReference>
<dbReference type="InterPro" id="IPR003742">
    <property type="entry name" value="RlmH-like"/>
</dbReference>
<gene>
    <name evidence="6" type="primary">rlmH</name>
    <name evidence="7" type="ORF">H9851_05845</name>
</gene>
<sequence>MYKIKIVCVGKLKEKFYADAVAEYCKRLTRFAEVKIAELPEKRTLEEEGALILKELRGYAIALAVEGQKFSSEALAAKLKQLCDAGKEISFVIGSSCGLCGAVKRRADLLLSFSDMTFPHQLMRVILCEQLYRAFMINAGSEYHK</sequence>
<dbReference type="Pfam" id="PF02590">
    <property type="entry name" value="SPOUT_MTase"/>
    <property type="match status" value="1"/>
</dbReference>
<dbReference type="AlphaFoldDB" id="A0A9D1W1B8"/>
<keyword evidence="2 6" id="KW-0489">Methyltransferase</keyword>
<keyword evidence="1 6" id="KW-0698">rRNA processing</keyword>
<evidence type="ECO:0000256" key="2">
    <source>
        <dbReference type="ARBA" id="ARBA00022603"/>
    </source>
</evidence>
<keyword evidence="4 6" id="KW-0949">S-adenosyl-L-methionine</keyword>
<evidence type="ECO:0000256" key="5">
    <source>
        <dbReference type="ARBA" id="ARBA00038303"/>
    </source>
</evidence>
<accession>A0A9D1W1B8</accession>
<evidence type="ECO:0000256" key="6">
    <source>
        <dbReference type="HAMAP-Rule" id="MF_00658"/>
    </source>
</evidence>
<dbReference type="GO" id="GO:0070038">
    <property type="term" value="F:rRNA (pseudouridine-N3-)-methyltransferase activity"/>
    <property type="evidence" value="ECO:0007669"/>
    <property type="project" value="UniProtKB-UniRule"/>
</dbReference>
<keyword evidence="3 6" id="KW-0808">Transferase</keyword>
<dbReference type="PIRSF" id="PIRSF004505">
    <property type="entry name" value="MT_bac"/>
    <property type="match status" value="1"/>
</dbReference>
<dbReference type="InterPro" id="IPR029028">
    <property type="entry name" value="Alpha/beta_knot_MTases"/>
</dbReference>
<evidence type="ECO:0000256" key="4">
    <source>
        <dbReference type="ARBA" id="ARBA00022691"/>
    </source>
</evidence>
<reference evidence="7" key="1">
    <citation type="journal article" date="2021" name="PeerJ">
        <title>Extensive microbial diversity within the chicken gut microbiome revealed by metagenomics and culture.</title>
        <authorList>
            <person name="Gilroy R."/>
            <person name="Ravi A."/>
            <person name="Getino M."/>
            <person name="Pursley I."/>
            <person name="Horton D.L."/>
            <person name="Alikhan N.F."/>
            <person name="Baker D."/>
            <person name="Gharbi K."/>
            <person name="Hall N."/>
            <person name="Watson M."/>
            <person name="Adriaenssens E.M."/>
            <person name="Foster-Nyarko E."/>
            <person name="Jarju S."/>
            <person name="Secka A."/>
            <person name="Antonio M."/>
            <person name="Oren A."/>
            <person name="Chaudhuri R.R."/>
            <person name="La Ragione R."/>
            <person name="Hildebrand F."/>
            <person name="Pallen M.J."/>
        </authorList>
    </citation>
    <scope>NUCLEOTIDE SEQUENCE</scope>
    <source>
        <strain evidence="7">2189</strain>
    </source>
</reference>
<feature type="binding site" evidence="6">
    <location>
        <position position="63"/>
    </location>
    <ligand>
        <name>S-adenosyl-L-methionine</name>
        <dbReference type="ChEBI" id="CHEBI:59789"/>
    </ligand>
</feature>
<feature type="binding site" evidence="6">
    <location>
        <position position="94"/>
    </location>
    <ligand>
        <name>S-adenosyl-L-methionine</name>
        <dbReference type="ChEBI" id="CHEBI:59789"/>
    </ligand>
</feature>
<comment type="catalytic activity">
    <reaction evidence="6">
        <text>pseudouridine(1915) in 23S rRNA + S-adenosyl-L-methionine = N(3)-methylpseudouridine(1915) in 23S rRNA + S-adenosyl-L-homocysteine + H(+)</text>
        <dbReference type="Rhea" id="RHEA:42752"/>
        <dbReference type="Rhea" id="RHEA-COMP:10221"/>
        <dbReference type="Rhea" id="RHEA-COMP:10222"/>
        <dbReference type="ChEBI" id="CHEBI:15378"/>
        <dbReference type="ChEBI" id="CHEBI:57856"/>
        <dbReference type="ChEBI" id="CHEBI:59789"/>
        <dbReference type="ChEBI" id="CHEBI:65314"/>
        <dbReference type="ChEBI" id="CHEBI:74486"/>
        <dbReference type="EC" id="2.1.1.177"/>
    </reaction>
</comment>
<organism evidence="7 8">
    <name type="scientific">Candidatus Borkfalkia faecavium</name>
    <dbReference type="NCBI Taxonomy" id="2838508"/>
    <lineage>
        <taxon>Bacteria</taxon>
        <taxon>Bacillati</taxon>
        <taxon>Bacillota</taxon>
        <taxon>Clostridia</taxon>
        <taxon>Christensenellales</taxon>
        <taxon>Christensenellaceae</taxon>
        <taxon>Candidatus Borkfalkia</taxon>
    </lineage>
</organism>
<evidence type="ECO:0000256" key="3">
    <source>
        <dbReference type="ARBA" id="ARBA00022679"/>
    </source>
</evidence>
<evidence type="ECO:0000313" key="8">
    <source>
        <dbReference type="Proteomes" id="UP000886847"/>
    </source>
</evidence>
<dbReference type="EC" id="2.1.1.177" evidence="6"/>
<dbReference type="PANTHER" id="PTHR33603:SF1">
    <property type="entry name" value="RIBOSOMAL RNA LARGE SUBUNIT METHYLTRANSFERASE H"/>
    <property type="match status" value="1"/>
</dbReference>
<dbReference type="PANTHER" id="PTHR33603">
    <property type="entry name" value="METHYLTRANSFERASE"/>
    <property type="match status" value="1"/>
</dbReference>
<comment type="similarity">
    <text evidence="5 6">Belongs to the RNA methyltransferase RlmH family.</text>
</comment>
<dbReference type="GO" id="GO:0005737">
    <property type="term" value="C:cytoplasm"/>
    <property type="evidence" value="ECO:0007669"/>
    <property type="project" value="UniProtKB-SubCell"/>
</dbReference>
<evidence type="ECO:0000313" key="7">
    <source>
        <dbReference type="EMBL" id="HIX50789.1"/>
    </source>
</evidence>
<comment type="subcellular location">
    <subcellularLocation>
        <location evidence="6">Cytoplasm</location>
    </subcellularLocation>
</comment>
<dbReference type="EMBL" id="DXEW01000029">
    <property type="protein sequence ID" value="HIX50789.1"/>
    <property type="molecule type" value="Genomic_DNA"/>
</dbReference>
<dbReference type="Proteomes" id="UP000886847">
    <property type="component" value="Unassembled WGS sequence"/>
</dbReference>
<comment type="subunit">
    <text evidence="6">Homodimer.</text>
</comment>
<proteinExistence type="inferred from homology"/>
<dbReference type="HAMAP" id="MF_00658">
    <property type="entry name" value="23SrRNA_methyltr_H"/>
    <property type="match status" value="1"/>
</dbReference>